<dbReference type="GO" id="GO:0005886">
    <property type="term" value="C:plasma membrane"/>
    <property type="evidence" value="ECO:0007669"/>
    <property type="project" value="UniProtKB-SubCell"/>
</dbReference>
<evidence type="ECO:0000256" key="5">
    <source>
        <dbReference type="ARBA" id="ARBA00022475"/>
    </source>
</evidence>
<accession>A0A918XG11</accession>
<evidence type="ECO:0000256" key="8">
    <source>
        <dbReference type="ARBA" id="ARBA00023053"/>
    </source>
</evidence>
<evidence type="ECO:0000313" key="15">
    <source>
        <dbReference type="Proteomes" id="UP000644693"/>
    </source>
</evidence>
<dbReference type="RefSeq" id="WP_189475749.1">
    <property type="nucleotide sequence ID" value="NZ_BMYM01000001.1"/>
</dbReference>
<evidence type="ECO:0000256" key="1">
    <source>
        <dbReference type="ARBA" id="ARBA00004651"/>
    </source>
</evidence>
<feature type="transmembrane region" description="Helical" evidence="12">
    <location>
        <begin position="356"/>
        <end position="376"/>
    </location>
</feature>
<reference evidence="14" key="2">
    <citation type="submission" date="2020-09" db="EMBL/GenBank/DDBJ databases">
        <authorList>
            <person name="Sun Q."/>
            <person name="Kim S."/>
        </authorList>
    </citation>
    <scope>NUCLEOTIDE SEQUENCE</scope>
    <source>
        <strain evidence="14">KCTC 23430</strain>
    </source>
</reference>
<organism evidence="14 15">
    <name type="scientific">Parahalioglobus pacificus</name>
    <dbReference type="NCBI Taxonomy" id="930806"/>
    <lineage>
        <taxon>Bacteria</taxon>
        <taxon>Pseudomonadati</taxon>
        <taxon>Pseudomonadota</taxon>
        <taxon>Gammaproteobacteria</taxon>
        <taxon>Cellvibrionales</taxon>
        <taxon>Halieaceae</taxon>
        <taxon>Parahalioglobus</taxon>
    </lineage>
</organism>
<comment type="subcellular location">
    <subcellularLocation>
        <location evidence="1">Cell membrane</location>
        <topology evidence="1">Multi-pass membrane protein</topology>
    </subcellularLocation>
</comment>
<dbReference type="GO" id="GO:0015386">
    <property type="term" value="F:potassium:proton antiporter activity"/>
    <property type="evidence" value="ECO:0007669"/>
    <property type="project" value="TreeGrafter"/>
</dbReference>
<keyword evidence="3" id="KW-0813">Transport</keyword>
<feature type="transmembrane region" description="Helical" evidence="12">
    <location>
        <begin position="70"/>
        <end position="87"/>
    </location>
</feature>
<evidence type="ECO:0000256" key="4">
    <source>
        <dbReference type="ARBA" id="ARBA00022449"/>
    </source>
</evidence>
<dbReference type="PANTHER" id="PTHR10110">
    <property type="entry name" value="SODIUM/HYDROGEN EXCHANGER"/>
    <property type="match status" value="1"/>
</dbReference>
<keyword evidence="4" id="KW-0050">Antiport</keyword>
<comment type="similarity">
    <text evidence="2">Belongs to the monovalent cation:proton antiporter 1 (CPA1) transporter (TC 2.A.36) family.</text>
</comment>
<feature type="domain" description="Cation/H+ exchanger transmembrane" evidence="13">
    <location>
        <begin position="13"/>
        <end position="408"/>
    </location>
</feature>
<feature type="transmembrane region" description="Helical" evidence="12">
    <location>
        <begin position="318"/>
        <end position="344"/>
    </location>
</feature>
<dbReference type="PANTHER" id="PTHR10110:SF195">
    <property type="entry name" value="NA(+)_H(+) ANTIPORTER NHAS2"/>
    <property type="match status" value="1"/>
</dbReference>
<gene>
    <name evidence="14" type="ORF">GCM10007053_10330</name>
</gene>
<feature type="transmembrane region" description="Helical" evidence="12">
    <location>
        <begin position="6"/>
        <end position="24"/>
    </location>
</feature>
<sequence>MYYYEIATYLVVLSALFGFVNARWLRLPNTIGLMAIALIFTLLLQVVGFYDDTLVSKELDLLRGINFETLLLDIMLSFLLFAGAMHTDLTQLKSLRKPILAFASVGVLISTVLIGICTYFVLGALEIATPLLHCLLFGALISPTDPIAVLGLMRSAKAPQKLEIKIVGESLFNDGVGVVVFVTLLAIITGDTSDTSLLTVGQFFIREVVGGICLGVAAGWICAKAMQQIDSLETEVMLTIALVMGGTGLAAMMEVSAPLAMVMAGLVFGDAHFKRQPLSGDSEHYLEVFWRLIDEILNTLLFVLIGLEVLLLTFESRFIYAGLIMIPLLWLCRYLSLALPIALYSRQHNFVPKTNLIMTWAGLRGGISIALVLSLPESATRELFLIVTYIVVVASILFQGLTLAPLIRHLIPEDINHD</sequence>
<dbReference type="EMBL" id="BMYM01000001">
    <property type="protein sequence ID" value="GHD29570.1"/>
    <property type="molecule type" value="Genomic_DNA"/>
</dbReference>
<evidence type="ECO:0000256" key="3">
    <source>
        <dbReference type="ARBA" id="ARBA00022448"/>
    </source>
</evidence>
<evidence type="ECO:0000256" key="11">
    <source>
        <dbReference type="ARBA" id="ARBA00023201"/>
    </source>
</evidence>
<keyword evidence="8" id="KW-0915">Sodium</keyword>
<feature type="transmembrane region" description="Helical" evidence="12">
    <location>
        <begin position="171"/>
        <end position="188"/>
    </location>
</feature>
<dbReference type="AlphaFoldDB" id="A0A918XG11"/>
<feature type="transmembrane region" description="Helical" evidence="12">
    <location>
        <begin position="99"/>
        <end position="121"/>
    </location>
</feature>
<evidence type="ECO:0000259" key="13">
    <source>
        <dbReference type="Pfam" id="PF00999"/>
    </source>
</evidence>
<feature type="transmembrane region" description="Helical" evidence="12">
    <location>
        <begin position="127"/>
        <end position="150"/>
    </location>
</feature>
<feature type="transmembrane region" description="Helical" evidence="12">
    <location>
        <begin position="31"/>
        <end position="50"/>
    </location>
</feature>
<feature type="transmembrane region" description="Helical" evidence="12">
    <location>
        <begin position="288"/>
        <end position="311"/>
    </location>
</feature>
<dbReference type="InterPro" id="IPR018422">
    <property type="entry name" value="Cation/H_exchanger_CPA1"/>
</dbReference>
<feature type="transmembrane region" description="Helical" evidence="12">
    <location>
        <begin position="208"/>
        <end position="226"/>
    </location>
</feature>
<proteinExistence type="inferred from homology"/>
<keyword evidence="7 12" id="KW-1133">Transmembrane helix</keyword>
<keyword evidence="5" id="KW-1003">Cell membrane</keyword>
<dbReference type="InterPro" id="IPR006153">
    <property type="entry name" value="Cation/H_exchanger_TM"/>
</dbReference>
<evidence type="ECO:0000256" key="2">
    <source>
        <dbReference type="ARBA" id="ARBA00007367"/>
    </source>
</evidence>
<keyword evidence="9" id="KW-0406">Ion transport</keyword>
<name>A0A918XG11_9GAMM</name>
<comment type="caution">
    <text evidence="14">The sequence shown here is derived from an EMBL/GenBank/DDBJ whole genome shotgun (WGS) entry which is preliminary data.</text>
</comment>
<dbReference type="GO" id="GO:0098719">
    <property type="term" value="P:sodium ion import across plasma membrane"/>
    <property type="evidence" value="ECO:0007669"/>
    <property type="project" value="TreeGrafter"/>
</dbReference>
<protein>
    <submittedName>
        <fullName evidence="14">Sodium:proton antiporter</fullName>
    </submittedName>
</protein>
<keyword evidence="15" id="KW-1185">Reference proteome</keyword>
<evidence type="ECO:0000256" key="6">
    <source>
        <dbReference type="ARBA" id="ARBA00022692"/>
    </source>
</evidence>
<dbReference type="Gene3D" id="6.10.140.1330">
    <property type="match status" value="1"/>
</dbReference>
<reference evidence="14" key="1">
    <citation type="journal article" date="2014" name="Int. J. Syst. Evol. Microbiol.">
        <title>Complete genome sequence of Corynebacterium casei LMG S-19264T (=DSM 44701T), isolated from a smear-ripened cheese.</title>
        <authorList>
            <consortium name="US DOE Joint Genome Institute (JGI-PGF)"/>
            <person name="Walter F."/>
            <person name="Albersmeier A."/>
            <person name="Kalinowski J."/>
            <person name="Ruckert C."/>
        </authorList>
    </citation>
    <scope>NUCLEOTIDE SEQUENCE</scope>
    <source>
        <strain evidence="14">KCTC 23430</strain>
    </source>
</reference>
<feature type="transmembrane region" description="Helical" evidence="12">
    <location>
        <begin position="383"/>
        <end position="407"/>
    </location>
</feature>
<evidence type="ECO:0000256" key="12">
    <source>
        <dbReference type="SAM" id="Phobius"/>
    </source>
</evidence>
<keyword evidence="11" id="KW-0739">Sodium transport</keyword>
<dbReference type="GO" id="GO:0015385">
    <property type="term" value="F:sodium:proton antiporter activity"/>
    <property type="evidence" value="ECO:0007669"/>
    <property type="project" value="InterPro"/>
</dbReference>
<feature type="transmembrane region" description="Helical" evidence="12">
    <location>
        <begin position="238"/>
        <end position="268"/>
    </location>
</feature>
<keyword evidence="6 12" id="KW-0812">Transmembrane</keyword>
<dbReference type="GO" id="GO:0051453">
    <property type="term" value="P:regulation of intracellular pH"/>
    <property type="evidence" value="ECO:0007669"/>
    <property type="project" value="TreeGrafter"/>
</dbReference>
<evidence type="ECO:0000256" key="9">
    <source>
        <dbReference type="ARBA" id="ARBA00023065"/>
    </source>
</evidence>
<evidence type="ECO:0000256" key="7">
    <source>
        <dbReference type="ARBA" id="ARBA00022989"/>
    </source>
</evidence>
<keyword evidence="10 12" id="KW-0472">Membrane</keyword>
<evidence type="ECO:0000313" key="14">
    <source>
        <dbReference type="EMBL" id="GHD29570.1"/>
    </source>
</evidence>
<evidence type="ECO:0000256" key="10">
    <source>
        <dbReference type="ARBA" id="ARBA00023136"/>
    </source>
</evidence>
<dbReference type="Proteomes" id="UP000644693">
    <property type="component" value="Unassembled WGS sequence"/>
</dbReference>
<dbReference type="Pfam" id="PF00999">
    <property type="entry name" value="Na_H_Exchanger"/>
    <property type="match status" value="1"/>
</dbReference>